<dbReference type="RefSeq" id="WP_310074977.1">
    <property type="nucleotide sequence ID" value="NZ_JAVDVX010000007.1"/>
</dbReference>
<reference evidence="2 3" key="1">
    <citation type="submission" date="2023-07" db="EMBL/GenBank/DDBJ databases">
        <title>Sorghum-associated microbial communities from plants grown in Nebraska, USA.</title>
        <authorList>
            <person name="Schachtman D."/>
        </authorList>
    </citation>
    <scope>NUCLEOTIDE SEQUENCE [LARGE SCALE GENOMIC DNA]</scope>
    <source>
        <strain evidence="2 3">BE190</strain>
    </source>
</reference>
<feature type="signal peptide" evidence="1">
    <location>
        <begin position="1"/>
        <end position="24"/>
    </location>
</feature>
<evidence type="ECO:0000313" key="2">
    <source>
        <dbReference type="EMBL" id="MDR7091552.1"/>
    </source>
</evidence>
<evidence type="ECO:0000313" key="3">
    <source>
        <dbReference type="Proteomes" id="UP001253595"/>
    </source>
</evidence>
<protein>
    <submittedName>
        <fullName evidence="2">Uncharacterized protein</fullName>
    </submittedName>
</protein>
<accession>A0ABU1V2F5</accession>
<proteinExistence type="predicted"/>
<dbReference type="Proteomes" id="UP001253595">
    <property type="component" value="Unassembled WGS sequence"/>
</dbReference>
<organism evidence="2 3">
    <name type="scientific">Cellvibrio fibrivorans</name>
    <dbReference type="NCBI Taxonomy" id="126350"/>
    <lineage>
        <taxon>Bacteria</taxon>
        <taxon>Pseudomonadati</taxon>
        <taxon>Pseudomonadota</taxon>
        <taxon>Gammaproteobacteria</taxon>
        <taxon>Cellvibrionales</taxon>
        <taxon>Cellvibrionaceae</taxon>
        <taxon>Cellvibrio</taxon>
    </lineage>
</organism>
<keyword evidence="3" id="KW-1185">Reference proteome</keyword>
<dbReference type="EMBL" id="JAVDVX010000007">
    <property type="protein sequence ID" value="MDR7091552.1"/>
    <property type="molecule type" value="Genomic_DNA"/>
</dbReference>
<feature type="chain" id="PRO_5047258084" evidence="1">
    <location>
        <begin position="25"/>
        <end position="310"/>
    </location>
</feature>
<evidence type="ECO:0000256" key="1">
    <source>
        <dbReference type="SAM" id="SignalP"/>
    </source>
</evidence>
<gene>
    <name evidence="2" type="ORF">J2X05_003587</name>
</gene>
<comment type="caution">
    <text evidence="2">The sequence shown here is derived from an EMBL/GenBank/DDBJ whole genome shotgun (WGS) entry which is preliminary data.</text>
</comment>
<keyword evidence="1" id="KW-0732">Signal</keyword>
<sequence>MLKKWLLGSLLLLSGLISTGMAHARELVIAFDHTLQASTSLDAMARSQMLVRNLATAGVPQAMFLIKTKGADQKDKARLALYSDKGHLLVNAGHGHSLVTKSDLYVYEIGIMKANRILQAYSGYKKHVHFSYLHEFGDANIQRELADFLQERGYRPAFTGVNAMRGVDQYLDQLYQKKIRSNRAVNMASLEGAYIDLITQSLVQEDAKAFNVLGYSPRQVLVLQENDLAAYFIVALVDRLVAQGWTIIAAERAMNDPIANPIAANRWGANGYLNSITRLPDERVAYARVLGERKTAVDNFLQNRIPGFIE</sequence>
<dbReference type="Gene3D" id="3.20.20.370">
    <property type="entry name" value="Glycoside hydrolase/deacetylase"/>
    <property type="match status" value="1"/>
</dbReference>
<name>A0ABU1V2F5_9GAMM</name>